<evidence type="ECO:0000259" key="8">
    <source>
        <dbReference type="Pfam" id="PF04127"/>
    </source>
</evidence>
<comment type="similarity">
    <text evidence="1">Belongs to the PPC synthetase family.</text>
</comment>
<dbReference type="Pfam" id="PF04127">
    <property type="entry name" value="DFP"/>
    <property type="match status" value="1"/>
</dbReference>
<evidence type="ECO:0000313" key="10">
    <source>
        <dbReference type="Proteomes" id="UP001186944"/>
    </source>
</evidence>
<comment type="catalytic activity">
    <reaction evidence="3">
        <text>(R)-4'-phosphopantothenate + L-cysteine + CTP = N-[(R)-4-phosphopantothenoyl]-L-cysteine + CMP + diphosphate + H(+)</text>
        <dbReference type="Rhea" id="RHEA:19397"/>
        <dbReference type="ChEBI" id="CHEBI:10986"/>
        <dbReference type="ChEBI" id="CHEBI:15378"/>
        <dbReference type="ChEBI" id="CHEBI:33019"/>
        <dbReference type="ChEBI" id="CHEBI:35235"/>
        <dbReference type="ChEBI" id="CHEBI:37563"/>
        <dbReference type="ChEBI" id="CHEBI:59458"/>
        <dbReference type="ChEBI" id="CHEBI:60377"/>
    </reaction>
    <physiologicalReaction direction="left-to-right" evidence="3">
        <dbReference type="Rhea" id="RHEA:19398"/>
    </physiologicalReaction>
</comment>
<evidence type="ECO:0000256" key="6">
    <source>
        <dbReference type="ARBA" id="ARBA00068949"/>
    </source>
</evidence>
<dbReference type="GO" id="GO:0015937">
    <property type="term" value="P:coenzyme A biosynthetic process"/>
    <property type="evidence" value="ECO:0007669"/>
    <property type="project" value="UniProtKB-ARBA"/>
</dbReference>
<evidence type="ECO:0000256" key="7">
    <source>
        <dbReference type="ARBA" id="ARBA00080986"/>
    </source>
</evidence>
<evidence type="ECO:0000256" key="2">
    <source>
        <dbReference type="ARBA" id="ARBA00051127"/>
    </source>
</evidence>
<keyword evidence="10" id="KW-1185">Reference proteome</keyword>
<comment type="caution">
    <text evidence="9">The sequence shown here is derived from an EMBL/GenBank/DDBJ whole genome shotgun (WGS) entry which is preliminary data.</text>
</comment>
<protein>
    <recommendedName>
        <fullName evidence="6">Phosphopantothenate--cysteine ligase</fullName>
        <ecNumber evidence="5">6.3.2.51</ecNumber>
    </recommendedName>
    <alternativeName>
        <fullName evidence="7">Phosphopantothenoylcysteine synthetase</fullName>
    </alternativeName>
</protein>
<sequence length="311" mass="35774">MAQEREKFLRQQSCPAKFSEVEAALGKFVEEQRQFQRKIVLVTSGGTAVPLESRTVRFIDNFSIGTRGASSTEYFLQEGYAVIFLNRDRSLKPFQRHFSHQNMLDLLHLDLETNSTSVKKEYESKVSRIVQRYTKCKEQNQLLSIEFQTLGEYLTYLQACATALRPLGSNAMLYLAAAVSDFYIPKEQMPEHKIQSSDGPIQLSLQLVPKMLEPLVSEWVPEAFTVSFKLETDKDLLVPKAKQALEKYKHQMVIANVLETRKREVTLITSQFSFPINLTAEEISRGVEIEERIVQQLKLKHCEFCEKNIPQ</sequence>
<dbReference type="Proteomes" id="UP001186944">
    <property type="component" value="Unassembled WGS sequence"/>
</dbReference>
<dbReference type="Gene3D" id="3.40.50.10300">
    <property type="entry name" value="CoaB-like"/>
    <property type="match status" value="1"/>
</dbReference>
<feature type="domain" description="DNA/pantothenate metabolism flavoprotein C-terminal" evidence="8">
    <location>
        <begin position="167"/>
        <end position="262"/>
    </location>
</feature>
<dbReference type="EC" id="6.3.2.51" evidence="5"/>
<proteinExistence type="inferred from homology"/>
<evidence type="ECO:0000256" key="4">
    <source>
        <dbReference type="ARBA" id="ARBA00060296"/>
    </source>
</evidence>
<dbReference type="PANTHER" id="PTHR12290">
    <property type="entry name" value="CORNICHON-RELATED"/>
    <property type="match status" value="1"/>
</dbReference>
<name>A0AA89BXZ3_PINIB</name>
<evidence type="ECO:0000256" key="3">
    <source>
        <dbReference type="ARBA" id="ARBA00052332"/>
    </source>
</evidence>
<comment type="function">
    <text evidence="4">Catalyzes the second step in the biosynthesis of coenzyme A from vitamin B5, where cysteine is conjugated to 4'-phosphopantothenate to form 4-phosphopantothenoylcysteine. Has a preference for ATP over CTP as a cosubstrate.</text>
</comment>
<dbReference type="EMBL" id="VSWD01000006">
    <property type="protein sequence ID" value="KAK3100684.1"/>
    <property type="molecule type" value="Genomic_DNA"/>
</dbReference>
<evidence type="ECO:0000256" key="1">
    <source>
        <dbReference type="ARBA" id="ARBA00005703"/>
    </source>
</evidence>
<gene>
    <name evidence="9" type="ORF">FSP39_023758</name>
</gene>
<dbReference type="InterPro" id="IPR007085">
    <property type="entry name" value="DNA/pantothenate-metab_flavo_C"/>
</dbReference>
<dbReference type="GO" id="GO:0004632">
    <property type="term" value="F:phosphopantothenate--cysteine ligase activity"/>
    <property type="evidence" value="ECO:0007669"/>
    <property type="project" value="UniProtKB-ARBA"/>
</dbReference>
<dbReference type="InterPro" id="IPR035929">
    <property type="entry name" value="CoaB-like_sf"/>
</dbReference>
<reference evidence="9" key="1">
    <citation type="submission" date="2019-08" db="EMBL/GenBank/DDBJ databases">
        <title>The improved chromosome-level genome for the pearl oyster Pinctada fucata martensii using PacBio sequencing and Hi-C.</title>
        <authorList>
            <person name="Zheng Z."/>
        </authorList>
    </citation>
    <scope>NUCLEOTIDE SEQUENCE</scope>
    <source>
        <strain evidence="9">ZZ-2019</strain>
        <tissue evidence="9">Adductor muscle</tissue>
    </source>
</reference>
<dbReference type="AlphaFoldDB" id="A0AA89BXZ3"/>
<comment type="catalytic activity">
    <reaction evidence="2">
        <text>(R)-4'-phosphopantothenate + L-cysteine + ATP = N-[(R)-4-phosphopantothenoyl]-L-cysteine + AMP + diphosphate + H(+)</text>
        <dbReference type="Rhea" id="RHEA:25156"/>
        <dbReference type="ChEBI" id="CHEBI:10986"/>
        <dbReference type="ChEBI" id="CHEBI:15378"/>
        <dbReference type="ChEBI" id="CHEBI:30616"/>
        <dbReference type="ChEBI" id="CHEBI:33019"/>
        <dbReference type="ChEBI" id="CHEBI:35235"/>
        <dbReference type="ChEBI" id="CHEBI:59458"/>
        <dbReference type="ChEBI" id="CHEBI:456215"/>
        <dbReference type="EC" id="6.3.2.51"/>
    </reaction>
    <physiologicalReaction direction="left-to-right" evidence="2">
        <dbReference type="Rhea" id="RHEA:25157"/>
    </physiologicalReaction>
</comment>
<organism evidence="9 10">
    <name type="scientific">Pinctada imbricata</name>
    <name type="common">Atlantic pearl-oyster</name>
    <name type="synonym">Pinctada martensii</name>
    <dbReference type="NCBI Taxonomy" id="66713"/>
    <lineage>
        <taxon>Eukaryota</taxon>
        <taxon>Metazoa</taxon>
        <taxon>Spiralia</taxon>
        <taxon>Lophotrochozoa</taxon>
        <taxon>Mollusca</taxon>
        <taxon>Bivalvia</taxon>
        <taxon>Autobranchia</taxon>
        <taxon>Pteriomorphia</taxon>
        <taxon>Pterioida</taxon>
        <taxon>Pterioidea</taxon>
        <taxon>Pteriidae</taxon>
        <taxon>Pinctada</taxon>
    </lineage>
</organism>
<evidence type="ECO:0000256" key="5">
    <source>
        <dbReference type="ARBA" id="ARBA00066585"/>
    </source>
</evidence>
<accession>A0AA89BXZ3</accession>
<dbReference type="FunFam" id="3.40.50.10300:FF:000002">
    <property type="entry name" value="Phosphopantothenate--cysteine ligase 2"/>
    <property type="match status" value="1"/>
</dbReference>
<evidence type="ECO:0000313" key="9">
    <source>
        <dbReference type="EMBL" id="KAK3100684.1"/>
    </source>
</evidence>
<dbReference type="SUPFAM" id="SSF102645">
    <property type="entry name" value="CoaB-like"/>
    <property type="match status" value="1"/>
</dbReference>